<dbReference type="Proteomes" id="UP000663203">
    <property type="component" value="Chromosome"/>
</dbReference>
<feature type="compositionally biased region" description="Basic residues" evidence="1">
    <location>
        <begin position="157"/>
        <end position="170"/>
    </location>
</feature>
<protein>
    <submittedName>
        <fullName evidence="3">Uncharacterized protein</fullName>
    </submittedName>
</protein>
<feature type="region of interest" description="Disordered" evidence="1">
    <location>
        <begin position="143"/>
        <end position="170"/>
    </location>
</feature>
<feature type="transmembrane region" description="Helical" evidence="2">
    <location>
        <begin position="108"/>
        <end position="127"/>
    </location>
</feature>
<evidence type="ECO:0000256" key="1">
    <source>
        <dbReference type="SAM" id="MobiDB-lite"/>
    </source>
</evidence>
<dbReference type="GeneID" id="63188130"/>
<gene>
    <name evidence="3" type="ORF">J0X25_12455</name>
</gene>
<keyword evidence="2" id="KW-1133">Transmembrane helix</keyword>
<keyword evidence="2" id="KW-0812">Transmembrane</keyword>
<dbReference type="EMBL" id="CP071462">
    <property type="protein sequence ID" value="QSW98214.1"/>
    <property type="molecule type" value="Genomic_DNA"/>
</dbReference>
<evidence type="ECO:0000313" key="4">
    <source>
        <dbReference type="Proteomes" id="UP000663203"/>
    </source>
</evidence>
<proteinExistence type="predicted"/>
<evidence type="ECO:0000313" key="3">
    <source>
        <dbReference type="EMBL" id="QSW98214.1"/>
    </source>
</evidence>
<name>A0A8A2VCN6_9EURY</name>
<evidence type="ECO:0000256" key="2">
    <source>
        <dbReference type="SAM" id="Phobius"/>
    </source>
</evidence>
<sequence length="170" mass="17436">MRTGPLYRSLGIAALTAGLLGLLALGGAGWSLEAGLTDGSSDTDEIAVFEGVDLDLGADYRDVGSAAADTGATDRSVTAGVASVSTAIASDLVAPADRSEQSRIGGLLYVHIVSLLGAALVAVRALVGWRVDVRRLSLEPTGRLSFGGSSGSEPTRRQRSRTRRVPRGGE</sequence>
<feature type="transmembrane region" description="Helical" evidence="2">
    <location>
        <begin position="12"/>
        <end position="32"/>
    </location>
</feature>
<reference evidence="3 4" key="1">
    <citation type="submission" date="2021-03" db="EMBL/GenBank/DDBJ databases">
        <title>Haloterrigena longa sp. nov. and Haloterrigena limicola sp. nov., extremely halophilic archaea isolated from a salt lake.</title>
        <authorList>
            <person name="Henglin C."/>
        </authorList>
    </citation>
    <scope>NUCLEOTIDE SEQUENCE [LARGE SCALE GENOMIC DNA]</scope>
    <source>
        <strain evidence="3 4">KZCA68</strain>
    </source>
</reference>
<organism evidence="3 4">
    <name type="scientific">Haloterrigena alkaliphila</name>
    <dbReference type="NCBI Taxonomy" id="2816475"/>
    <lineage>
        <taxon>Archaea</taxon>
        <taxon>Methanobacteriati</taxon>
        <taxon>Methanobacteriota</taxon>
        <taxon>Stenosarchaea group</taxon>
        <taxon>Halobacteria</taxon>
        <taxon>Halobacteriales</taxon>
        <taxon>Natrialbaceae</taxon>
        <taxon>Haloterrigena</taxon>
    </lineage>
</organism>
<accession>A0A8A2VCN6</accession>
<dbReference type="RefSeq" id="WP_207287824.1">
    <property type="nucleotide sequence ID" value="NZ_CP071462.1"/>
</dbReference>
<keyword evidence="2" id="KW-0472">Membrane</keyword>
<dbReference type="KEGG" id="hakz:J0X25_12455"/>
<dbReference type="AlphaFoldDB" id="A0A8A2VCN6"/>
<keyword evidence="4" id="KW-1185">Reference proteome</keyword>